<gene>
    <name evidence="1" type="ORF">QHT84_04410</name>
</gene>
<sequence length="311" mass="36152">MTTPATHQSFSTFRKTSLSFLSLLFCYFSFAQLTTKNLPLEELKGFSQTYYYSPGHESRARDIARFMENAVIFFQNEIDFTPKTKLFILAPQHWKEFAAQPLQEVYGFPHNIDYERLAVASEDNDFWRSFLPPTDRLPAALVLQLRKAYGKNDGSLSMMPFFDLLGLHEMGHSYTAQAGVKMHRHWMEELFVNIMLHTYIAEKQPELLPALETFPDMVINADTAEFQFTSLEDFERLYPTLGMGPKNYGWYQCKLHAAAKDIYNAGGKRVLIRLWKTLKNHQEEMSDDVFATLLEKEVHPVVANVYLKWMQ</sequence>
<evidence type="ECO:0000313" key="1">
    <source>
        <dbReference type="EMBL" id="MDI9256653.1"/>
    </source>
</evidence>
<keyword evidence="2" id="KW-1185">Reference proteome</keyword>
<organism evidence="1 2">
    <name type="scientific">Flavobacterium sedimenticola</name>
    <dbReference type="NCBI Taxonomy" id="3043286"/>
    <lineage>
        <taxon>Bacteria</taxon>
        <taxon>Pseudomonadati</taxon>
        <taxon>Bacteroidota</taxon>
        <taxon>Flavobacteriia</taxon>
        <taxon>Flavobacteriales</taxon>
        <taxon>Flavobacteriaceae</taxon>
        <taxon>Flavobacterium</taxon>
    </lineage>
</organism>
<accession>A0ABT6XNQ0</accession>
<evidence type="ECO:0000313" key="2">
    <source>
        <dbReference type="Proteomes" id="UP001230035"/>
    </source>
</evidence>
<dbReference type="Proteomes" id="UP001230035">
    <property type="component" value="Unassembled WGS sequence"/>
</dbReference>
<proteinExistence type="predicted"/>
<dbReference type="RefSeq" id="WP_283238344.1">
    <property type="nucleotide sequence ID" value="NZ_JASGBP010000002.1"/>
</dbReference>
<evidence type="ECO:0008006" key="3">
    <source>
        <dbReference type="Google" id="ProtNLM"/>
    </source>
</evidence>
<reference evidence="1 2" key="1">
    <citation type="submission" date="2023-05" db="EMBL/GenBank/DDBJ databases">
        <title>Flavobacterium sedimenti sp. nov., isolated from the sediment.</title>
        <authorList>
            <person name="Wu N."/>
        </authorList>
    </citation>
    <scope>NUCLEOTIDE SEQUENCE [LARGE SCALE GENOMIC DNA]</scope>
    <source>
        <strain evidence="1 2">YZ-48</strain>
    </source>
</reference>
<name>A0ABT6XNQ0_9FLAO</name>
<dbReference type="EMBL" id="JASGBP010000002">
    <property type="protein sequence ID" value="MDI9256653.1"/>
    <property type="molecule type" value="Genomic_DNA"/>
</dbReference>
<protein>
    <recommendedName>
        <fullName evidence="3">DUF4932 domain-containing protein</fullName>
    </recommendedName>
</protein>
<comment type="caution">
    <text evidence="1">The sequence shown here is derived from an EMBL/GenBank/DDBJ whole genome shotgun (WGS) entry which is preliminary data.</text>
</comment>